<keyword evidence="1" id="KW-1133">Transmembrane helix</keyword>
<accession>A0A560CXF5</accession>
<evidence type="ECO:0000256" key="1">
    <source>
        <dbReference type="SAM" id="Phobius"/>
    </source>
</evidence>
<keyword evidence="1" id="KW-0472">Membrane</keyword>
<dbReference type="EMBL" id="VITK01000019">
    <property type="protein sequence ID" value="TWA89537.1"/>
    <property type="molecule type" value="Genomic_DNA"/>
</dbReference>
<gene>
    <name evidence="2" type="ORF">FBZ96_1195</name>
</gene>
<evidence type="ECO:0000313" key="2">
    <source>
        <dbReference type="EMBL" id="TWA89537.1"/>
    </source>
</evidence>
<dbReference type="AlphaFoldDB" id="A0A560CXF5"/>
<name>A0A560CXF5_9BRAD</name>
<feature type="transmembrane region" description="Helical" evidence="1">
    <location>
        <begin position="6"/>
        <end position="24"/>
    </location>
</feature>
<keyword evidence="1" id="KW-0812">Transmembrane</keyword>
<protein>
    <submittedName>
        <fullName evidence="2">Uncharacterized protein</fullName>
    </submittedName>
</protein>
<reference evidence="2 3" key="1">
    <citation type="submission" date="2019-06" db="EMBL/GenBank/DDBJ databases">
        <title>Genomic Encyclopedia of Type Strains, Phase IV (KMG-V): Genome sequencing to study the core and pangenomes of soil and plant-associated prokaryotes.</title>
        <authorList>
            <person name="Whitman W."/>
        </authorList>
    </citation>
    <scope>NUCLEOTIDE SEQUENCE [LARGE SCALE GENOMIC DNA]</scope>
    <source>
        <strain evidence="2 3">BR 510</strain>
    </source>
</reference>
<evidence type="ECO:0000313" key="3">
    <source>
        <dbReference type="Proteomes" id="UP000319949"/>
    </source>
</evidence>
<organism evidence="2 3">
    <name type="scientific">Bradyrhizobium stylosanthis</name>
    <dbReference type="NCBI Taxonomy" id="1803665"/>
    <lineage>
        <taxon>Bacteria</taxon>
        <taxon>Pseudomonadati</taxon>
        <taxon>Pseudomonadota</taxon>
        <taxon>Alphaproteobacteria</taxon>
        <taxon>Hyphomicrobiales</taxon>
        <taxon>Nitrobacteraceae</taxon>
        <taxon>Bradyrhizobium</taxon>
    </lineage>
</organism>
<comment type="caution">
    <text evidence="2">The sequence shown here is derived from an EMBL/GenBank/DDBJ whole genome shotgun (WGS) entry which is preliminary data.</text>
</comment>
<sequence length="62" mass="7204">MKNHLDAFIVGCLIAAAFIVGVYTERHAAQRQILAMQAERVAREGKTDREWYRRRPQDAMPF</sequence>
<keyword evidence="3" id="KW-1185">Reference proteome</keyword>
<dbReference type="RefSeq" id="WP_145670117.1">
    <property type="nucleotide sequence ID" value="NZ_VITK01000019.1"/>
</dbReference>
<dbReference type="Proteomes" id="UP000319949">
    <property type="component" value="Unassembled WGS sequence"/>
</dbReference>
<proteinExistence type="predicted"/>